<evidence type="ECO:0000256" key="1">
    <source>
        <dbReference type="ARBA" id="ARBA00003541"/>
    </source>
</evidence>
<dbReference type="InterPro" id="IPR001302">
    <property type="entry name" value="PSI_PsaI"/>
</dbReference>
<dbReference type="SMR" id="A0A0E3D7R0"/>
<dbReference type="InterPro" id="IPR036357">
    <property type="entry name" value="PSI_PsaI_sf"/>
</dbReference>
<dbReference type="SUPFAM" id="SSF81540">
    <property type="entry name" value="Subunit VIII of photosystem I reaction centre, PsaI"/>
    <property type="match status" value="1"/>
</dbReference>
<geneLocation type="chloroplast" evidence="12"/>
<protein>
    <recommendedName>
        <fullName evidence="4 11">Photosystem I reaction center subunit VIII</fullName>
        <shortName evidence="11">PSI-I</shortName>
    </recommendedName>
</protein>
<keyword evidence="9 11" id="KW-0793">Thylakoid</keyword>
<evidence type="ECO:0000256" key="10">
    <source>
        <dbReference type="ARBA" id="ARBA00023136"/>
    </source>
</evidence>
<evidence type="ECO:0000256" key="4">
    <source>
        <dbReference type="ARBA" id="ARBA00019929"/>
    </source>
</evidence>
<keyword evidence="5 11" id="KW-0602">Photosynthesis</keyword>
<dbReference type="GO" id="GO:0009535">
    <property type="term" value="C:chloroplast thylakoid membrane"/>
    <property type="evidence" value="ECO:0007669"/>
    <property type="project" value="UniProtKB-SubCell"/>
</dbReference>
<dbReference type="GO" id="GO:0009522">
    <property type="term" value="C:photosystem I"/>
    <property type="evidence" value="ECO:0007669"/>
    <property type="project" value="UniProtKB-KW"/>
</dbReference>
<evidence type="ECO:0000256" key="8">
    <source>
        <dbReference type="ARBA" id="ARBA00022989"/>
    </source>
</evidence>
<keyword evidence="7 11" id="KW-0603">Photosystem I</keyword>
<dbReference type="GeneID" id="24145468"/>
<dbReference type="PANTHER" id="PTHR35775:SF2">
    <property type="entry name" value="PHOTOSYSTEM I REACTION CENTER SUBUNIT VIII"/>
    <property type="match status" value="1"/>
</dbReference>
<feature type="transmembrane region" description="Helical" evidence="11">
    <location>
        <begin position="6"/>
        <end position="31"/>
    </location>
</feature>
<dbReference type="NCBIfam" id="TIGR03052">
    <property type="entry name" value="PS_I_psaI"/>
    <property type="match status" value="1"/>
</dbReference>
<name>A0A0E3D7R0_GOSTU</name>
<dbReference type="GO" id="GO:0015979">
    <property type="term" value="P:photosynthesis"/>
    <property type="evidence" value="ECO:0007669"/>
    <property type="project" value="UniProtKB-UniRule"/>
</dbReference>
<evidence type="ECO:0000256" key="6">
    <source>
        <dbReference type="ARBA" id="ARBA00022692"/>
    </source>
</evidence>
<keyword evidence="8 11" id="KW-1133">Transmembrane helix</keyword>
<dbReference type="HAMAP" id="MF_00431">
    <property type="entry name" value="PSI_PsaI"/>
    <property type="match status" value="1"/>
</dbReference>
<dbReference type="AlphaFoldDB" id="A0A0E3D7R0"/>
<comment type="function">
    <text evidence="1 11">May help in the organization of the PsaL subunit.</text>
</comment>
<evidence type="ECO:0000313" key="12">
    <source>
        <dbReference type="EMBL" id="AFH57586.1"/>
    </source>
</evidence>
<gene>
    <name evidence="11 12" type="primary">psaI</name>
</gene>
<evidence type="ECO:0000256" key="11">
    <source>
        <dbReference type="HAMAP-Rule" id="MF_00431"/>
    </source>
</evidence>
<dbReference type="EMBL" id="JQ742090">
    <property type="protein sequence ID" value="AFH57586.1"/>
    <property type="molecule type" value="Genomic_DNA"/>
</dbReference>
<evidence type="ECO:0000256" key="9">
    <source>
        <dbReference type="ARBA" id="ARBA00023078"/>
    </source>
</evidence>
<comment type="subcellular location">
    <subcellularLocation>
        <location evidence="2 11">Plastid</location>
        <location evidence="2 11">Chloroplast thylakoid membrane</location>
        <topology evidence="2 11">Single-pass membrane protein</topology>
    </subcellularLocation>
</comment>
<comment type="similarity">
    <text evidence="3 11">Belongs to the PsaI family.</text>
</comment>
<dbReference type="RefSeq" id="YP_009130849.1">
    <property type="nucleotide sequence ID" value="NC_026835.1"/>
</dbReference>
<accession>A0A0E3D7R0</accession>
<keyword evidence="6 11" id="KW-0812">Transmembrane</keyword>
<evidence type="ECO:0000256" key="5">
    <source>
        <dbReference type="ARBA" id="ARBA00022531"/>
    </source>
</evidence>
<evidence type="ECO:0000256" key="3">
    <source>
        <dbReference type="ARBA" id="ARBA00005252"/>
    </source>
</evidence>
<sequence>MTTFSSFPSIFVPLVGLVFPAIAMASLSLYVQKTKIF</sequence>
<evidence type="ECO:0000256" key="7">
    <source>
        <dbReference type="ARBA" id="ARBA00022836"/>
    </source>
</evidence>
<keyword evidence="12" id="KW-0150">Chloroplast</keyword>
<dbReference type="Pfam" id="PF00796">
    <property type="entry name" value="PSI_8"/>
    <property type="match status" value="1"/>
</dbReference>
<evidence type="ECO:0000256" key="2">
    <source>
        <dbReference type="ARBA" id="ARBA00004581"/>
    </source>
</evidence>
<dbReference type="PANTHER" id="PTHR35775">
    <property type="match status" value="1"/>
</dbReference>
<reference evidence="12" key="1">
    <citation type="submission" date="2012-03" db="EMBL/GenBank/DDBJ databases">
        <authorList>
            <person name="Talat F."/>
            <person name="Wang K.B."/>
            <person name="Hua J.P."/>
            <person name="Liu F."/>
            <person name="Wang C.Y."/>
            <person name="Zhang X.D."/>
            <person name="Wang Y.H."/>
            <person name="Cai X.Y."/>
        </authorList>
    </citation>
    <scope>NUCLEOTIDE SEQUENCE</scope>
</reference>
<keyword evidence="12" id="KW-0934">Plastid</keyword>
<keyword evidence="10 11" id="KW-0472">Membrane</keyword>
<proteinExistence type="inferred from homology"/>
<organism evidence="12">
    <name type="scientific">Gossypium turneri</name>
    <name type="common">Cotton</name>
    <dbReference type="NCBI Taxonomy" id="34284"/>
    <lineage>
        <taxon>Eukaryota</taxon>
        <taxon>Viridiplantae</taxon>
        <taxon>Streptophyta</taxon>
        <taxon>Embryophyta</taxon>
        <taxon>Tracheophyta</taxon>
        <taxon>Spermatophyta</taxon>
        <taxon>Magnoliopsida</taxon>
        <taxon>eudicotyledons</taxon>
        <taxon>Gunneridae</taxon>
        <taxon>Pentapetalae</taxon>
        <taxon>rosids</taxon>
        <taxon>malvids</taxon>
        <taxon>Malvales</taxon>
        <taxon>Malvaceae</taxon>
        <taxon>Malvoideae</taxon>
        <taxon>Gossypium</taxon>
    </lineage>
</organism>